<gene>
    <name evidence="3" type="ORF">EV385_4906</name>
</gene>
<sequence length="559" mass="54743">MVWSGSAPRSGVRERVWAVLLVMGVAWLGLSWLVLRAEPSDVGNVAGPVLLFAAASEVVRALAGARTWWLGAALAVLFTVGGVVVWRGVDSSYATTAAVVGGFLMVRGVADVIVATLLRETDRIWGFLLVLGVAEAALGGWTAAPAARSAQTLIAVLAGLALARSVADLIGALQLWEGPRASLLELSPERAAGVAGFAAGLSAYPESIPQPPSRHRGVARGSAAGLSALSAPGGSGPGLAGLELAEPGPGWPTAAGPTGADPTGAASTSARPTGAASTGARPTAAGPTRDGLTGAGPTGAGPTGPGAPGSWSAGAEPPWPGQATAGPAAARQPGAGAAGTRATGTAPVGPAIDGGVTPVGGRPTSFHDEVLRTTADLDTMLAMAGVTGSATGVAAAAQQVEIPPVPDTPEGVLAMPGGQPPTGQWPPGAPHAEPPAAAPATGFPDAAWQRPPQAPAPPDPGWQRPPEAAWPPPSPAVQAPAVQAPPAQALETQALETQALEAQALETQAPAGQSPPAQAAAAQAPPAAPAHQPWPGGTQVSPATGTGDGTTGGGRRRAE</sequence>
<keyword evidence="2" id="KW-1133">Transmembrane helix</keyword>
<feature type="transmembrane region" description="Helical" evidence="2">
    <location>
        <begin position="124"/>
        <end position="141"/>
    </location>
</feature>
<organism evidence="3 4">
    <name type="scientific">Krasilnikovia cinnamomea</name>
    <dbReference type="NCBI Taxonomy" id="349313"/>
    <lineage>
        <taxon>Bacteria</taxon>
        <taxon>Bacillati</taxon>
        <taxon>Actinomycetota</taxon>
        <taxon>Actinomycetes</taxon>
        <taxon>Micromonosporales</taxon>
        <taxon>Micromonosporaceae</taxon>
        <taxon>Krasilnikovia</taxon>
    </lineage>
</organism>
<feature type="region of interest" description="Disordered" evidence="1">
    <location>
        <begin position="404"/>
        <end position="559"/>
    </location>
</feature>
<dbReference type="AlphaFoldDB" id="A0A4Q7ZPM0"/>
<feature type="compositionally biased region" description="Low complexity" evidence="1">
    <location>
        <begin position="476"/>
        <end position="535"/>
    </location>
</feature>
<evidence type="ECO:0000256" key="2">
    <source>
        <dbReference type="SAM" id="Phobius"/>
    </source>
</evidence>
<evidence type="ECO:0000313" key="4">
    <source>
        <dbReference type="Proteomes" id="UP000292564"/>
    </source>
</evidence>
<feature type="compositionally biased region" description="Low complexity" evidence="1">
    <location>
        <begin position="438"/>
        <end position="451"/>
    </location>
</feature>
<accession>A0A4Q7ZPM0</accession>
<feature type="transmembrane region" description="Helical" evidence="2">
    <location>
        <begin position="93"/>
        <end position="118"/>
    </location>
</feature>
<feature type="transmembrane region" description="Helical" evidence="2">
    <location>
        <begin position="68"/>
        <end position="86"/>
    </location>
</feature>
<evidence type="ECO:0000256" key="1">
    <source>
        <dbReference type="SAM" id="MobiDB-lite"/>
    </source>
</evidence>
<feature type="region of interest" description="Disordered" evidence="1">
    <location>
        <begin position="228"/>
        <end position="366"/>
    </location>
</feature>
<feature type="transmembrane region" description="Helical" evidence="2">
    <location>
        <begin position="16"/>
        <end position="35"/>
    </location>
</feature>
<name>A0A4Q7ZPM0_9ACTN</name>
<feature type="compositionally biased region" description="Gly residues" evidence="1">
    <location>
        <begin position="293"/>
        <end position="307"/>
    </location>
</feature>
<feature type="transmembrane region" description="Helical" evidence="2">
    <location>
        <begin position="42"/>
        <end position="62"/>
    </location>
</feature>
<comment type="caution">
    <text evidence="3">The sequence shown here is derived from an EMBL/GenBank/DDBJ whole genome shotgun (WGS) entry which is preliminary data.</text>
</comment>
<feature type="compositionally biased region" description="Low complexity" evidence="1">
    <location>
        <begin position="240"/>
        <end position="266"/>
    </location>
</feature>
<keyword evidence="2" id="KW-0472">Membrane</keyword>
<dbReference type="EMBL" id="SHKY01000001">
    <property type="protein sequence ID" value="RZU53022.1"/>
    <property type="molecule type" value="Genomic_DNA"/>
</dbReference>
<reference evidence="3 4" key="1">
    <citation type="submission" date="2019-02" db="EMBL/GenBank/DDBJ databases">
        <title>Sequencing the genomes of 1000 actinobacteria strains.</title>
        <authorList>
            <person name="Klenk H.-P."/>
        </authorList>
    </citation>
    <scope>NUCLEOTIDE SEQUENCE [LARGE SCALE GENOMIC DNA]</scope>
    <source>
        <strain evidence="3 4">DSM 45162</strain>
    </source>
</reference>
<evidence type="ECO:0000313" key="3">
    <source>
        <dbReference type="EMBL" id="RZU53022.1"/>
    </source>
</evidence>
<proteinExistence type="predicted"/>
<keyword evidence="4" id="KW-1185">Reference proteome</keyword>
<dbReference type="RefSeq" id="WP_278045005.1">
    <property type="nucleotide sequence ID" value="NZ_SHKY01000001.1"/>
</dbReference>
<protein>
    <submittedName>
        <fullName evidence="3">Uncharacterized membrane protein HdeD (DUF308 family)</fullName>
    </submittedName>
</protein>
<keyword evidence="2" id="KW-0812">Transmembrane</keyword>
<dbReference type="Proteomes" id="UP000292564">
    <property type="component" value="Unassembled WGS sequence"/>
</dbReference>
<feature type="compositionally biased region" description="Pro residues" evidence="1">
    <location>
        <begin position="423"/>
        <end position="437"/>
    </location>
</feature>
<feature type="compositionally biased region" description="Low complexity" evidence="1">
    <location>
        <begin position="308"/>
        <end position="351"/>
    </location>
</feature>